<evidence type="ECO:0000313" key="1">
    <source>
        <dbReference type="EMBL" id="CAG8443462.1"/>
    </source>
</evidence>
<sequence length="226" mass="26994">MPQIKSNKRTLRIQNFDQFGFKIKTIVLRKNKIAARLFFLKLTDFDSSNTGTEIPENITIKDYTGQIEELNFKSKMKKHLYHPYLSKFYKFNREMFKDGTFSMSKSQRTGRRIFKLGQIINIPKKYRIKDIHAGDMYKSHEFDRISCFILSNYLNDFQLCIKNQETKEWEAIFWFDKMDTFSVNHSSEIVGINRNKHLELYSRINDSIQKTIIDVETQEQLDLVSR</sequence>
<proteinExistence type="predicted"/>
<reference evidence="1" key="1">
    <citation type="submission" date="2021-06" db="EMBL/GenBank/DDBJ databases">
        <authorList>
            <person name="Kallberg Y."/>
            <person name="Tangrot J."/>
            <person name="Rosling A."/>
        </authorList>
    </citation>
    <scope>NUCLEOTIDE SEQUENCE</scope>
    <source>
        <strain evidence="1">IL203A</strain>
    </source>
</reference>
<accession>A0ACA9JZE7</accession>
<comment type="caution">
    <text evidence="1">The sequence shown here is derived from an EMBL/GenBank/DDBJ whole genome shotgun (WGS) entry which is preliminary data.</text>
</comment>
<dbReference type="EMBL" id="CAJVPU010000198">
    <property type="protein sequence ID" value="CAG8443462.1"/>
    <property type="molecule type" value="Genomic_DNA"/>
</dbReference>
<organism evidence="1 2">
    <name type="scientific">Dentiscutata heterogama</name>
    <dbReference type="NCBI Taxonomy" id="1316150"/>
    <lineage>
        <taxon>Eukaryota</taxon>
        <taxon>Fungi</taxon>
        <taxon>Fungi incertae sedis</taxon>
        <taxon>Mucoromycota</taxon>
        <taxon>Glomeromycotina</taxon>
        <taxon>Glomeromycetes</taxon>
        <taxon>Diversisporales</taxon>
        <taxon>Gigasporaceae</taxon>
        <taxon>Dentiscutata</taxon>
    </lineage>
</organism>
<keyword evidence="2" id="KW-1185">Reference proteome</keyword>
<name>A0ACA9JZE7_9GLOM</name>
<dbReference type="Proteomes" id="UP000789702">
    <property type="component" value="Unassembled WGS sequence"/>
</dbReference>
<protein>
    <submittedName>
        <fullName evidence="1">7208_t:CDS:1</fullName>
    </submittedName>
</protein>
<gene>
    <name evidence="1" type="ORF">DHETER_LOCUS415</name>
</gene>
<evidence type="ECO:0000313" key="2">
    <source>
        <dbReference type="Proteomes" id="UP000789702"/>
    </source>
</evidence>